<dbReference type="Pfam" id="PF19788">
    <property type="entry name" value="DUF6272"/>
    <property type="match status" value="1"/>
</dbReference>
<dbReference type="PATRIC" id="fig|1121318.3.peg.1858"/>
<name>A0A0L6Z9W4_9CLOT</name>
<dbReference type="Proteomes" id="UP000037043">
    <property type="component" value="Unassembled WGS sequence"/>
</dbReference>
<dbReference type="EMBL" id="LHUR01000022">
    <property type="protein sequence ID" value="KOA19752.1"/>
    <property type="molecule type" value="Genomic_DNA"/>
</dbReference>
<dbReference type="NCBIfam" id="NF038262">
    <property type="entry name" value="SiaB_fam_kinase"/>
    <property type="match status" value="1"/>
</dbReference>
<proteinExistence type="predicted"/>
<reference evidence="2" key="1">
    <citation type="submission" date="2015-08" db="EMBL/GenBank/DDBJ databases">
        <title>Genome sequence of the strict anaerobe Clostridium homopropionicum LuHBu1 (DSM 5847T).</title>
        <authorList>
            <person name="Poehlein A."/>
            <person name="Beck M."/>
            <person name="Schiel-Bengelsdorf B."/>
            <person name="Bengelsdorf F.R."/>
            <person name="Daniel R."/>
            <person name="Duerre P."/>
        </authorList>
    </citation>
    <scope>NUCLEOTIDE SEQUENCE [LARGE SCALE GENOMIC DNA]</scope>
    <source>
        <strain evidence="2">DSM 5847</strain>
    </source>
</reference>
<dbReference type="AlphaFoldDB" id="A0A0L6Z9W4"/>
<accession>A0A0L6Z9W4</accession>
<sequence length="181" mass="20682">MNNNLLELQNILKENNIIISFSGKFYQGIIEELGEAIKNRMEDEEIPKNDMYNVFSIFIEQSQNIRNYIVCKNNSDKYSKIENSGIVSISKVDSKYCITSGNIIENSDIKALIEKLDVIKVMNKDELKKFYRAELKKEPPKGSLGAGVGLIDIARKASKPLEYSFREIDDNLSFFQLQAIV</sequence>
<protein>
    <submittedName>
        <fullName evidence="1">Uncharacterized protein</fullName>
    </submittedName>
</protein>
<comment type="caution">
    <text evidence="1">The sequence shown here is derived from an EMBL/GenBank/DDBJ whole genome shotgun (WGS) entry which is preliminary data.</text>
</comment>
<gene>
    <name evidence="1" type="ORF">CLHOM_18410</name>
</gene>
<evidence type="ECO:0000313" key="1">
    <source>
        <dbReference type="EMBL" id="KOA19752.1"/>
    </source>
</evidence>
<dbReference type="RefSeq" id="WP_052221382.1">
    <property type="nucleotide sequence ID" value="NZ_LHUR01000022.1"/>
</dbReference>
<organism evidence="1 2">
    <name type="scientific">Clostridium homopropionicum DSM 5847</name>
    <dbReference type="NCBI Taxonomy" id="1121318"/>
    <lineage>
        <taxon>Bacteria</taxon>
        <taxon>Bacillati</taxon>
        <taxon>Bacillota</taxon>
        <taxon>Clostridia</taxon>
        <taxon>Eubacteriales</taxon>
        <taxon>Clostridiaceae</taxon>
        <taxon>Clostridium</taxon>
    </lineage>
</organism>
<keyword evidence="2" id="KW-1185">Reference proteome</keyword>
<evidence type="ECO:0000313" key="2">
    <source>
        <dbReference type="Proteomes" id="UP000037043"/>
    </source>
</evidence>
<dbReference type="InterPro" id="IPR046239">
    <property type="entry name" value="DUF6272"/>
</dbReference>
<dbReference type="STRING" id="36844.SAMN04488501_102153"/>